<keyword evidence="4 7" id="KW-0547">Nucleotide-binding</keyword>
<keyword evidence="6 7" id="KW-0067">ATP-binding</keyword>
<dbReference type="PANTHER" id="PTHR43289:SF6">
    <property type="entry name" value="SERINE_THREONINE-PROTEIN KINASE NEKL-3"/>
    <property type="match status" value="1"/>
</dbReference>
<dbReference type="RefSeq" id="WP_243754121.1">
    <property type="nucleotide sequence ID" value="NZ_SNXZ01000003.1"/>
</dbReference>
<accession>A0A4R6SCI4</accession>
<evidence type="ECO:0000256" key="1">
    <source>
        <dbReference type="ARBA" id="ARBA00012513"/>
    </source>
</evidence>
<dbReference type="Gene3D" id="3.30.200.20">
    <property type="entry name" value="Phosphorylase Kinase, domain 1"/>
    <property type="match status" value="1"/>
</dbReference>
<dbReference type="InterPro" id="IPR026004">
    <property type="entry name" value="Septum_form"/>
</dbReference>
<evidence type="ECO:0000256" key="4">
    <source>
        <dbReference type="ARBA" id="ARBA00022741"/>
    </source>
</evidence>
<evidence type="ECO:0000313" key="11">
    <source>
        <dbReference type="Proteomes" id="UP000295444"/>
    </source>
</evidence>
<keyword evidence="8" id="KW-0472">Membrane</keyword>
<evidence type="ECO:0000256" key="6">
    <source>
        <dbReference type="ARBA" id="ARBA00022840"/>
    </source>
</evidence>
<dbReference type="InterPro" id="IPR017441">
    <property type="entry name" value="Protein_kinase_ATP_BS"/>
</dbReference>
<dbReference type="PROSITE" id="PS50011">
    <property type="entry name" value="PROTEIN_KINASE_DOM"/>
    <property type="match status" value="1"/>
</dbReference>
<dbReference type="PROSITE" id="PS00108">
    <property type="entry name" value="PROTEIN_KINASE_ST"/>
    <property type="match status" value="1"/>
</dbReference>
<sequence>MTQEQQEQAAGQQVRVIANRYAVQREIGRGGMGVVWLAEDQMIGRKVAVKELHLPDGVPAEERSVVEQRVLREARTAGRLNDPGIVTVYDVVQENGGTFIVMELLEAPTLSDVVRQQGALAPDQVLRVATQLLSALEAAHTAGVVHRDVKPANIMLLRNGHVKLTDFGIAQTMDDPKLTTTGILIGSPTYMAPERIRGEEATASSDLWALGAVLFYAVEGYTPFERQTTAATMHAVLNEVPYLTKVGGALAAAINGLMVGSPQGRLTAAQARVLFQQASAGFANSDLTTPVSGMGYPGNGTAMYQAPNPGTTRPSATRKRGWLAPVLVVVALLLGLVGGYFGRDLFTSSAGPATPTGQEPAVTYGPGGTLAEFDIGDGNCGVGDLTAGRSLTSESGQTDCDKPHDFEVLNAWEIYPRPYPSSQDPDMRFPGADQLAAAATARCAMFVQSWVPVQAQATLHYRAVVPTEQGWTQQQESGKENRYRVAYCLALPADGKQLSESVAGN</sequence>
<evidence type="ECO:0000256" key="3">
    <source>
        <dbReference type="ARBA" id="ARBA00022679"/>
    </source>
</evidence>
<dbReference type="GO" id="GO:0005524">
    <property type="term" value="F:ATP binding"/>
    <property type="evidence" value="ECO:0007669"/>
    <property type="project" value="UniProtKB-UniRule"/>
</dbReference>
<keyword evidence="3" id="KW-0808">Transferase</keyword>
<dbReference type="EC" id="2.7.11.1" evidence="1"/>
<keyword evidence="8" id="KW-1133">Transmembrane helix</keyword>
<dbReference type="PANTHER" id="PTHR43289">
    <property type="entry name" value="MITOGEN-ACTIVATED PROTEIN KINASE KINASE KINASE 20-RELATED"/>
    <property type="match status" value="1"/>
</dbReference>
<dbReference type="InterPro" id="IPR011009">
    <property type="entry name" value="Kinase-like_dom_sf"/>
</dbReference>
<dbReference type="Gene3D" id="1.10.510.10">
    <property type="entry name" value="Transferase(Phosphotransferase) domain 1"/>
    <property type="match status" value="1"/>
</dbReference>
<comment type="caution">
    <text evidence="10">The sequence shown here is derived from an EMBL/GenBank/DDBJ whole genome shotgun (WGS) entry which is preliminary data.</text>
</comment>
<dbReference type="InterPro" id="IPR000719">
    <property type="entry name" value="Prot_kinase_dom"/>
</dbReference>
<protein>
    <recommendedName>
        <fullName evidence="1">non-specific serine/threonine protein kinase</fullName>
        <ecNumber evidence="1">2.7.11.1</ecNumber>
    </recommendedName>
</protein>
<proteinExistence type="predicted"/>
<evidence type="ECO:0000313" key="10">
    <source>
        <dbReference type="EMBL" id="TDP97267.1"/>
    </source>
</evidence>
<dbReference type="SMART" id="SM00220">
    <property type="entry name" value="S_TKc"/>
    <property type="match status" value="1"/>
</dbReference>
<dbReference type="Proteomes" id="UP000295444">
    <property type="component" value="Unassembled WGS sequence"/>
</dbReference>
<feature type="transmembrane region" description="Helical" evidence="8">
    <location>
        <begin position="322"/>
        <end position="341"/>
    </location>
</feature>
<keyword evidence="5 10" id="KW-0418">Kinase</keyword>
<keyword evidence="2 10" id="KW-0723">Serine/threonine-protein kinase</keyword>
<organism evidence="10 11">
    <name type="scientific">Labedaea rhizosphaerae</name>
    <dbReference type="NCBI Taxonomy" id="598644"/>
    <lineage>
        <taxon>Bacteria</taxon>
        <taxon>Bacillati</taxon>
        <taxon>Actinomycetota</taxon>
        <taxon>Actinomycetes</taxon>
        <taxon>Pseudonocardiales</taxon>
        <taxon>Pseudonocardiaceae</taxon>
        <taxon>Labedaea</taxon>
    </lineage>
</organism>
<evidence type="ECO:0000256" key="5">
    <source>
        <dbReference type="ARBA" id="ARBA00022777"/>
    </source>
</evidence>
<dbReference type="EMBL" id="SNXZ01000003">
    <property type="protein sequence ID" value="TDP97267.1"/>
    <property type="molecule type" value="Genomic_DNA"/>
</dbReference>
<keyword evidence="8" id="KW-0812">Transmembrane</keyword>
<dbReference type="AlphaFoldDB" id="A0A4R6SCI4"/>
<evidence type="ECO:0000256" key="2">
    <source>
        <dbReference type="ARBA" id="ARBA00022527"/>
    </source>
</evidence>
<dbReference type="GO" id="GO:0004674">
    <property type="term" value="F:protein serine/threonine kinase activity"/>
    <property type="evidence" value="ECO:0007669"/>
    <property type="project" value="UniProtKB-KW"/>
</dbReference>
<dbReference type="CDD" id="cd14014">
    <property type="entry name" value="STKc_PknB_like"/>
    <property type="match status" value="1"/>
</dbReference>
<evidence type="ECO:0000256" key="8">
    <source>
        <dbReference type="SAM" id="Phobius"/>
    </source>
</evidence>
<evidence type="ECO:0000259" key="9">
    <source>
        <dbReference type="PROSITE" id="PS50011"/>
    </source>
</evidence>
<dbReference type="PROSITE" id="PS00107">
    <property type="entry name" value="PROTEIN_KINASE_ATP"/>
    <property type="match status" value="1"/>
</dbReference>
<dbReference type="SUPFAM" id="SSF56112">
    <property type="entry name" value="Protein kinase-like (PK-like)"/>
    <property type="match status" value="1"/>
</dbReference>
<evidence type="ECO:0000256" key="7">
    <source>
        <dbReference type="PROSITE-ProRule" id="PRU10141"/>
    </source>
</evidence>
<dbReference type="InterPro" id="IPR008271">
    <property type="entry name" value="Ser/Thr_kinase_AS"/>
</dbReference>
<feature type="binding site" evidence="7">
    <location>
        <position position="50"/>
    </location>
    <ligand>
        <name>ATP</name>
        <dbReference type="ChEBI" id="CHEBI:30616"/>
    </ligand>
</feature>
<keyword evidence="11" id="KW-1185">Reference proteome</keyword>
<gene>
    <name evidence="10" type="ORF">EV186_103230</name>
</gene>
<feature type="domain" description="Protein kinase" evidence="9">
    <location>
        <begin position="21"/>
        <end position="275"/>
    </location>
</feature>
<dbReference type="Pfam" id="PF00069">
    <property type="entry name" value="Pkinase"/>
    <property type="match status" value="1"/>
</dbReference>
<dbReference type="Pfam" id="PF13845">
    <property type="entry name" value="Septum_form"/>
    <property type="match status" value="1"/>
</dbReference>
<name>A0A4R6SCI4_LABRH</name>
<reference evidence="10 11" key="1">
    <citation type="submission" date="2019-03" db="EMBL/GenBank/DDBJ databases">
        <title>Genomic Encyclopedia of Type Strains, Phase IV (KMG-IV): sequencing the most valuable type-strain genomes for metagenomic binning, comparative biology and taxonomic classification.</title>
        <authorList>
            <person name="Goeker M."/>
        </authorList>
    </citation>
    <scope>NUCLEOTIDE SEQUENCE [LARGE SCALE GENOMIC DNA]</scope>
    <source>
        <strain evidence="10 11">DSM 45361</strain>
    </source>
</reference>